<dbReference type="RefSeq" id="WP_191829340.1">
    <property type="nucleotide sequence ID" value="NZ_JACYHB010000009.1"/>
</dbReference>
<protein>
    <submittedName>
        <fullName evidence="3">DUF4012 domain-containing protein</fullName>
    </submittedName>
</protein>
<dbReference type="Proteomes" id="UP000610846">
    <property type="component" value="Unassembled WGS sequence"/>
</dbReference>
<dbReference type="AlphaFoldDB" id="A0A927PEN8"/>
<evidence type="ECO:0000313" key="3">
    <source>
        <dbReference type="EMBL" id="MBD8079759.1"/>
    </source>
</evidence>
<dbReference type="InterPro" id="IPR025101">
    <property type="entry name" value="DUF4012"/>
</dbReference>
<feature type="region of interest" description="Disordered" evidence="1">
    <location>
        <begin position="605"/>
        <end position="626"/>
    </location>
</feature>
<keyword evidence="4" id="KW-1185">Reference proteome</keyword>
<reference evidence="3" key="1">
    <citation type="journal article" date="2018" name="Curr. Microbiol.">
        <title>Cellulosimicrobium arenosum sp. nov., Isolated from Marine Sediment Sand.</title>
        <authorList>
            <person name="Oh M."/>
            <person name="Kim J.H."/>
            <person name="Yoon J.H."/>
            <person name="Schumann P."/>
            <person name="Kim W."/>
        </authorList>
    </citation>
    <scope>NUCLEOTIDE SEQUENCE</scope>
    <source>
        <strain evidence="3">KCTC 49039</strain>
    </source>
</reference>
<accession>A0A927PEN8</accession>
<keyword evidence="2" id="KW-0812">Transmembrane</keyword>
<feature type="compositionally biased region" description="Basic and acidic residues" evidence="1">
    <location>
        <begin position="1"/>
        <end position="10"/>
    </location>
</feature>
<evidence type="ECO:0000256" key="1">
    <source>
        <dbReference type="SAM" id="MobiDB-lite"/>
    </source>
</evidence>
<reference evidence="3" key="2">
    <citation type="submission" date="2020-09" db="EMBL/GenBank/DDBJ databases">
        <authorList>
            <person name="Yu Y."/>
        </authorList>
    </citation>
    <scope>NUCLEOTIDE SEQUENCE</scope>
    <source>
        <strain evidence="3">KCTC 49039</strain>
    </source>
</reference>
<feature type="transmembrane region" description="Helical" evidence="2">
    <location>
        <begin position="39"/>
        <end position="58"/>
    </location>
</feature>
<dbReference type="EMBL" id="JACYHB010000009">
    <property type="protein sequence ID" value="MBD8079759.1"/>
    <property type="molecule type" value="Genomic_DNA"/>
</dbReference>
<dbReference type="Pfam" id="PF13196">
    <property type="entry name" value="DUF4012"/>
    <property type="match status" value="1"/>
</dbReference>
<sequence>MTGVDVEERPATPVRARRAPRAPSPPTPRPRRRRRRRGLRVVVVLVVVVLAWAAWLALDALRARAALESVAADLPALQTQVQQGQDASATLVAVQEEAATAARATHGPHWRIASALPVVGDDARAFADVAGAVDELAAQALPRLARAAEVAAPGRLVPTGGVVDLAPLQEARSDVLAADASVGSALETVEGIDTGSLVPQLASAVDELAGQLVEVRSATATAARAVDLLPPMLGADGPRDYLVLVQNNAEPRAAGGIAGSVLHLRAEGGAVELVEVRAGKDLGGYDESVLDLAGPEKALFGDDLGRFMVNATSTPDFPRTAQLARANWADRTGTQVDGVLAVDPVALQGLLEATGPVTFTDPAGAEVRITGDDAAAFLLDGVYRRYEEPAVQDVVLAGAADAVFRALTSLDDGSPARVVDALARSAREGRLLVWSADEREQGRLAGTVLSGELTGAETDASGESSPVVGVFLNASSAAKVGYYLDARVAVEDLTCRPDGSQAFTVAVTLTSILSPDDVAELPGYVLGQGGDGTIHTNLLVYAPRHGAIRGADSDGGADLGLFSQVHDGLVVGGRTVDLEPGAAQTYRYQVVSGKNQPGIVSVTKTPGARTTSDSVPASGCEQGVFS</sequence>
<keyword evidence="2" id="KW-0472">Membrane</keyword>
<feature type="compositionally biased region" description="Polar residues" evidence="1">
    <location>
        <begin position="605"/>
        <end position="615"/>
    </location>
</feature>
<evidence type="ECO:0000313" key="4">
    <source>
        <dbReference type="Proteomes" id="UP000610846"/>
    </source>
</evidence>
<name>A0A927PEN8_9MICO</name>
<feature type="region of interest" description="Disordered" evidence="1">
    <location>
        <begin position="1"/>
        <end position="34"/>
    </location>
</feature>
<keyword evidence="2" id="KW-1133">Transmembrane helix</keyword>
<gene>
    <name evidence="3" type="ORF">IF651_11900</name>
</gene>
<organism evidence="3 4">
    <name type="scientific">Cellulosimicrobium arenosum</name>
    <dbReference type="NCBI Taxonomy" id="2708133"/>
    <lineage>
        <taxon>Bacteria</taxon>
        <taxon>Bacillati</taxon>
        <taxon>Actinomycetota</taxon>
        <taxon>Actinomycetes</taxon>
        <taxon>Micrococcales</taxon>
        <taxon>Promicromonosporaceae</taxon>
        <taxon>Cellulosimicrobium</taxon>
    </lineage>
</organism>
<proteinExistence type="predicted"/>
<comment type="caution">
    <text evidence="3">The sequence shown here is derived from an EMBL/GenBank/DDBJ whole genome shotgun (WGS) entry which is preliminary data.</text>
</comment>
<evidence type="ECO:0000256" key="2">
    <source>
        <dbReference type="SAM" id="Phobius"/>
    </source>
</evidence>